<gene>
    <name evidence="2" type="ORF">EMEDMD4_300096</name>
</gene>
<dbReference type="Proteomes" id="UP000507954">
    <property type="component" value="Unassembled WGS sequence"/>
</dbReference>
<dbReference type="EMBL" id="CABFNB010000096">
    <property type="protein sequence ID" value="VTZ61730.1"/>
    <property type="molecule type" value="Genomic_DNA"/>
</dbReference>
<feature type="region of interest" description="Disordered" evidence="1">
    <location>
        <begin position="1"/>
        <end position="26"/>
    </location>
</feature>
<evidence type="ECO:0000256" key="1">
    <source>
        <dbReference type="SAM" id="MobiDB-lite"/>
    </source>
</evidence>
<reference evidence="2" key="1">
    <citation type="submission" date="2019-06" db="EMBL/GenBank/DDBJ databases">
        <authorList>
            <person name="Le Quere A."/>
            <person name="Colella S."/>
        </authorList>
    </citation>
    <scope>NUCLEOTIDE SEQUENCE</scope>
    <source>
        <strain evidence="2">EmedicaeMD41</strain>
    </source>
</reference>
<protein>
    <submittedName>
        <fullName evidence="2">Uncharacterized protein</fullName>
    </submittedName>
</protein>
<dbReference type="AlphaFoldDB" id="A0A508WY49"/>
<organism evidence="2">
    <name type="scientific">Sinorhizobium medicae</name>
    <dbReference type="NCBI Taxonomy" id="110321"/>
    <lineage>
        <taxon>Bacteria</taxon>
        <taxon>Pseudomonadati</taxon>
        <taxon>Pseudomonadota</taxon>
        <taxon>Alphaproteobacteria</taxon>
        <taxon>Hyphomicrobiales</taxon>
        <taxon>Rhizobiaceae</taxon>
        <taxon>Sinorhizobium/Ensifer group</taxon>
        <taxon>Sinorhizobium</taxon>
    </lineage>
</organism>
<proteinExistence type="predicted"/>
<evidence type="ECO:0000313" key="2">
    <source>
        <dbReference type="EMBL" id="VTZ61730.1"/>
    </source>
</evidence>
<name>A0A508WY49_9HYPH</name>
<accession>A0A508WY49</accession>
<sequence>MLRSLLPTRAHPPAQRERPFRMPLQSNSEKKCATVFRPEFRDPKKIGNALTYALLRTHDVHLKLVARCVAPENLDKTAFLGLVDAATSAVFRHIPDMLGLGFVKLSDVRVSHPAPPNCDG</sequence>